<comment type="caution">
    <text evidence="1">The sequence shown here is derived from an EMBL/GenBank/DDBJ whole genome shotgun (WGS) entry which is preliminary data.</text>
</comment>
<evidence type="ECO:0008006" key="3">
    <source>
        <dbReference type="Google" id="ProtNLM"/>
    </source>
</evidence>
<reference evidence="1 2" key="1">
    <citation type="journal article" date="2015" name="Genome Announc.">
        <title>Expanding the biotechnology potential of lactobacilli through comparative genomics of 213 strains and associated genera.</title>
        <authorList>
            <person name="Sun Z."/>
            <person name="Harris H.M."/>
            <person name="McCann A."/>
            <person name="Guo C."/>
            <person name="Argimon S."/>
            <person name="Zhang W."/>
            <person name="Yang X."/>
            <person name="Jeffery I.B."/>
            <person name="Cooney J.C."/>
            <person name="Kagawa T.F."/>
            <person name="Liu W."/>
            <person name="Song Y."/>
            <person name="Salvetti E."/>
            <person name="Wrobel A."/>
            <person name="Rasinkangas P."/>
            <person name="Parkhill J."/>
            <person name="Rea M.C."/>
            <person name="O'Sullivan O."/>
            <person name="Ritari J."/>
            <person name="Douillard F.P."/>
            <person name="Paul Ross R."/>
            <person name="Yang R."/>
            <person name="Briner A.E."/>
            <person name="Felis G.E."/>
            <person name="de Vos W.M."/>
            <person name="Barrangou R."/>
            <person name="Klaenhammer T.R."/>
            <person name="Caufield P.W."/>
            <person name="Cui Y."/>
            <person name="Zhang H."/>
            <person name="O'Toole P.W."/>
        </authorList>
    </citation>
    <scope>NUCLEOTIDE SEQUENCE [LARGE SCALE GENOMIC DNA]</scope>
    <source>
        <strain evidence="1 2">DSM 19971</strain>
    </source>
</reference>
<dbReference type="PATRIC" id="fig|1423812.3.peg.690"/>
<dbReference type="AlphaFoldDB" id="A0A0R1PX46"/>
<evidence type="ECO:0000313" key="2">
    <source>
        <dbReference type="Proteomes" id="UP000051155"/>
    </source>
</evidence>
<dbReference type="Proteomes" id="UP000051155">
    <property type="component" value="Unassembled WGS sequence"/>
</dbReference>
<evidence type="ECO:0000313" key="1">
    <source>
        <dbReference type="EMBL" id="KRL37168.1"/>
    </source>
</evidence>
<accession>A0A0R1PX46</accession>
<protein>
    <recommendedName>
        <fullName evidence="3">SAP domain-containing protein</fullName>
    </recommendedName>
</protein>
<dbReference type="EMBL" id="AZEG01000015">
    <property type="protein sequence ID" value="KRL37168.1"/>
    <property type="molecule type" value="Genomic_DNA"/>
</dbReference>
<dbReference type="Pfam" id="PF18953">
    <property type="entry name" value="SAP_new25"/>
    <property type="match status" value="1"/>
</dbReference>
<gene>
    <name evidence="1" type="ORF">FD20_GL000638</name>
</gene>
<organism evidence="1 2">
    <name type="scientific">Liquorilactobacillus uvarum DSM 19971</name>
    <dbReference type="NCBI Taxonomy" id="1423812"/>
    <lineage>
        <taxon>Bacteria</taxon>
        <taxon>Bacillati</taxon>
        <taxon>Bacillota</taxon>
        <taxon>Bacilli</taxon>
        <taxon>Lactobacillales</taxon>
        <taxon>Lactobacillaceae</taxon>
        <taxon>Liquorilactobacillus</taxon>
    </lineage>
</organism>
<dbReference type="STRING" id="1423812.FD20_GL000638"/>
<proteinExistence type="predicted"/>
<keyword evidence="2" id="KW-1185">Reference proteome</keyword>
<name>A0A0R1PX46_9LACO</name>
<sequence>MFAWYGDKLYHNWEKVRMTKNIVIPSNLTQFKERYYYKTELTELCCFLKLPTTGTKAELNSYVEQYLSGTPVYEIKARRPLIRKKLLVADQIKLDTKIVGSGFAFNSEARKFFAAYFGVEKFSFKKEMAIVKRKAEQENNTKMTVSDLIECSLHLRDDKKELAAVSEEKTYQWNNFVRDFFLDPATAQYTDRLKVAALLWKYVKKTKQQKKYSTILLETYAAEVEEYLKLK</sequence>